<keyword evidence="5 9" id="KW-1133">Transmembrane helix</keyword>
<evidence type="ECO:0000313" key="12">
    <source>
        <dbReference type="Proteomes" id="UP001358417"/>
    </source>
</evidence>
<sequence length="569" mass="63504">MASDRRRSSVIQVNREHDGVLRINDESVRRMSHANAFMANDIANAKQASQNEKDLTIRDAVKLYKKGVLFSLLFSLAVVMEGYDLSLMGSFYGFPPFKNRYGTEPDPTDGGMVISAPWQSGLSNGVQVGSIIGLYLNGWVSEKIGYKKTMFGSLILMIAFIFLPVFATNIETILAGTVLMGIPWGVFQTLTCTYASEVVPTILRPYLTTYVNLCWVFGQLVAAGVLRGFLQRSDQWAYRIPFALQWVWPVPILIGTIFAPESPWWLVRQGRLEDAKKSLLQITTRDCGVPFDVDSQVQMIKATNELEAAISSDTSYLACFKGIDARRTEIACVAWVAQAFCGAALMGYSVQFYQRAGLSDENAFNMNIGQYVMGAIGTLLSWWLMTYVGRRAIYFYGLLTMLCLLLVVGGLGTMPPSAGPSWGIGSILLVYTFVYDFTVGPVCYSIVAEIPSTRLKIKTVVLARNFYNMGGIVNNILMPRMLGLNAWNWGAKTGFFWAGACFLLCVWTYFRLPEPKGRTYGELDVLFEHKVSARKFHKTKVDQFAGEHTEIVQETSDSDVEKAQHEHKV</sequence>
<evidence type="ECO:0000256" key="5">
    <source>
        <dbReference type="ARBA" id="ARBA00022989"/>
    </source>
</evidence>
<keyword evidence="4 9" id="KW-0812">Transmembrane</keyword>
<dbReference type="GO" id="GO:0005351">
    <property type="term" value="F:carbohydrate:proton symporter activity"/>
    <property type="evidence" value="ECO:0007669"/>
    <property type="project" value="TreeGrafter"/>
</dbReference>
<dbReference type="InterPro" id="IPR050360">
    <property type="entry name" value="MFS_Sugar_Transporters"/>
</dbReference>
<dbReference type="EMBL" id="JAVRRD010000007">
    <property type="protein sequence ID" value="KAK5056845.1"/>
    <property type="molecule type" value="Genomic_DNA"/>
</dbReference>
<evidence type="ECO:0000259" key="10">
    <source>
        <dbReference type="PROSITE" id="PS50850"/>
    </source>
</evidence>
<feature type="domain" description="Major facilitator superfamily (MFS) profile" evidence="10">
    <location>
        <begin position="70"/>
        <end position="516"/>
    </location>
</feature>
<feature type="transmembrane region" description="Helical" evidence="9">
    <location>
        <begin position="424"/>
        <end position="447"/>
    </location>
</feature>
<feature type="transmembrane region" description="Helical" evidence="9">
    <location>
        <begin position="392"/>
        <end position="412"/>
    </location>
</feature>
<dbReference type="PROSITE" id="PS50850">
    <property type="entry name" value="MFS"/>
    <property type="match status" value="1"/>
</dbReference>
<evidence type="ECO:0000256" key="7">
    <source>
        <dbReference type="ARBA" id="ARBA00026248"/>
    </source>
</evidence>
<dbReference type="InterPro" id="IPR005829">
    <property type="entry name" value="Sugar_transporter_CS"/>
</dbReference>
<evidence type="ECO:0000256" key="2">
    <source>
        <dbReference type="ARBA" id="ARBA00010992"/>
    </source>
</evidence>
<feature type="transmembrane region" description="Helical" evidence="9">
    <location>
        <begin position="246"/>
        <end position="267"/>
    </location>
</feature>
<dbReference type="SUPFAM" id="SSF103473">
    <property type="entry name" value="MFS general substrate transporter"/>
    <property type="match status" value="1"/>
</dbReference>
<dbReference type="InterPro" id="IPR020846">
    <property type="entry name" value="MFS_dom"/>
</dbReference>
<feature type="transmembrane region" description="Helical" evidence="9">
    <location>
        <begin position="173"/>
        <end position="195"/>
    </location>
</feature>
<feature type="transmembrane region" description="Helical" evidence="9">
    <location>
        <begin position="459"/>
        <end position="477"/>
    </location>
</feature>
<comment type="similarity">
    <text evidence="2 8">Belongs to the major facilitator superfamily. Sugar transporter (TC 2.A.1.1) family.</text>
</comment>
<keyword evidence="7" id="KW-0462">Maltose metabolism</keyword>
<evidence type="ECO:0000256" key="1">
    <source>
        <dbReference type="ARBA" id="ARBA00004141"/>
    </source>
</evidence>
<dbReference type="NCBIfam" id="TIGR00879">
    <property type="entry name" value="SP"/>
    <property type="match status" value="1"/>
</dbReference>
<reference evidence="11 12" key="1">
    <citation type="submission" date="2023-08" db="EMBL/GenBank/DDBJ databases">
        <title>Black Yeasts Isolated from many extreme environments.</title>
        <authorList>
            <person name="Coleine C."/>
            <person name="Stajich J.E."/>
            <person name="Selbmann L."/>
        </authorList>
    </citation>
    <scope>NUCLEOTIDE SEQUENCE [LARGE SCALE GENOMIC DNA]</scope>
    <source>
        <strain evidence="11 12">CCFEE 5792</strain>
    </source>
</reference>
<feature type="transmembrane region" description="Helical" evidence="9">
    <location>
        <begin position="368"/>
        <end position="385"/>
    </location>
</feature>
<dbReference type="FunFam" id="1.20.1250.20:FF:000149">
    <property type="entry name" value="MFS transporter, SP family, general alpha glucoside:H+ symporter"/>
    <property type="match status" value="1"/>
</dbReference>
<organism evidence="11 12">
    <name type="scientific">Exophiala bonariae</name>
    <dbReference type="NCBI Taxonomy" id="1690606"/>
    <lineage>
        <taxon>Eukaryota</taxon>
        <taxon>Fungi</taxon>
        <taxon>Dikarya</taxon>
        <taxon>Ascomycota</taxon>
        <taxon>Pezizomycotina</taxon>
        <taxon>Eurotiomycetes</taxon>
        <taxon>Chaetothyriomycetidae</taxon>
        <taxon>Chaetothyriales</taxon>
        <taxon>Herpotrichiellaceae</taxon>
        <taxon>Exophiala</taxon>
    </lineage>
</organism>
<feature type="transmembrane region" description="Helical" evidence="9">
    <location>
        <begin position="149"/>
        <end position="167"/>
    </location>
</feature>
<evidence type="ECO:0000256" key="4">
    <source>
        <dbReference type="ARBA" id="ARBA00022692"/>
    </source>
</evidence>
<protein>
    <recommendedName>
        <fullName evidence="10">Major facilitator superfamily (MFS) profile domain-containing protein</fullName>
    </recommendedName>
</protein>
<dbReference type="PANTHER" id="PTHR48022">
    <property type="entry name" value="PLASTIDIC GLUCOSE TRANSPORTER 4"/>
    <property type="match status" value="1"/>
</dbReference>
<keyword evidence="12" id="KW-1185">Reference proteome</keyword>
<evidence type="ECO:0000256" key="8">
    <source>
        <dbReference type="RuleBase" id="RU003346"/>
    </source>
</evidence>
<evidence type="ECO:0000256" key="6">
    <source>
        <dbReference type="ARBA" id="ARBA00023136"/>
    </source>
</evidence>
<keyword evidence="3 8" id="KW-0813">Transport</keyword>
<dbReference type="PROSITE" id="PS00217">
    <property type="entry name" value="SUGAR_TRANSPORT_2"/>
    <property type="match status" value="1"/>
</dbReference>
<feature type="transmembrane region" description="Helical" evidence="9">
    <location>
        <begin position="114"/>
        <end position="137"/>
    </location>
</feature>
<dbReference type="AlphaFoldDB" id="A0AAV9NJP9"/>
<comment type="subcellular location">
    <subcellularLocation>
        <location evidence="1">Membrane</location>
        <topology evidence="1">Multi-pass membrane protein</topology>
    </subcellularLocation>
</comment>
<keyword evidence="6 9" id="KW-0472">Membrane</keyword>
<dbReference type="InterPro" id="IPR005828">
    <property type="entry name" value="MFS_sugar_transport-like"/>
</dbReference>
<dbReference type="GeneID" id="89980524"/>
<accession>A0AAV9NJP9</accession>
<proteinExistence type="inferred from homology"/>
<dbReference type="InterPro" id="IPR003663">
    <property type="entry name" value="Sugar/inositol_transpt"/>
</dbReference>
<name>A0AAV9NJP9_9EURO</name>
<gene>
    <name evidence="11" type="ORF">LTR84_012377</name>
</gene>
<feature type="transmembrane region" description="Helical" evidence="9">
    <location>
        <begin position="68"/>
        <end position="94"/>
    </location>
</feature>
<dbReference type="PANTHER" id="PTHR48022:SF5">
    <property type="entry name" value="ALPHA-GLUCOSIDES PERMEASE MPH2-RELATED"/>
    <property type="match status" value="1"/>
</dbReference>
<dbReference type="InterPro" id="IPR036259">
    <property type="entry name" value="MFS_trans_sf"/>
</dbReference>
<dbReference type="Proteomes" id="UP001358417">
    <property type="component" value="Unassembled WGS sequence"/>
</dbReference>
<dbReference type="Gene3D" id="1.20.1250.20">
    <property type="entry name" value="MFS general substrate transporter like domains"/>
    <property type="match status" value="1"/>
</dbReference>
<evidence type="ECO:0000256" key="3">
    <source>
        <dbReference type="ARBA" id="ARBA00022448"/>
    </source>
</evidence>
<evidence type="ECO:0000313" key="11">
    <source>
        <dbReference type="EMBL" id="KAK5056845.1"/>
    </source>
</evidence>
<feature type="transmembrane region" description="Helical" evidence="9">
    <location>
        <begin position="207"/>
        <end position="226"/>
    </location>
</feature>
<evidence type="ECO:0000256" key="9">
    <source>
        <dbReference type="SAM" id="Phobius"/>
    </source>
</evidence>
<dbReference type="Pfam" id="PF00083">
    <property type="entry name" value="Sugar_tr"/>
    <property type="match status" value="1"/>
</dbReference>
<dbReference type="GO" id="GO:0000023">
    <property type="term" value="P:maltose metabolic process"/>
    <property type="evidence" value="ECO:0007669"/>
    <property type="project" value="UniProtKB-KW"/>
</dbReference>
<comment type="caution">
    <text evidence="11">The sequence shown here is derived from an EMBL/GenBank/DDBJ whole genome shotgun (WGS) entry which is preliminary data.</text>
</comment>
<dbReference type="GO" id="GO:0016020">
    <property type="term" value="C:membrane"/>
    <property type="evidence" value="ECO:0007669"/>
    <property type="project" value="UniProtKB-SubCell"/>
</dbReference>
<feature type="transmembrane region" description="Helical" evidence="9">
    <location>
        <begin position="489"/>
        <end position="510"/>
    </location>
</feature>
<dbReference type="RefSeq" id="XP_064708561.1">
    <property type="nucleotide sequence ID" value="XM_064855901.1"/>
</dbReference>
<feature type="transmembrane region" description="Helical" evidence="9">
    <location>
        <begin position="330"/>
        <end position="348"/>
    </location>
</feature>